<evidence type="ECO:0000313" key="3">
    <source>
        <dbReference type="Proteomes" id="UP000334340"/>
    </source>
</evidence>
<keyword evidence="3" id="KW-1185">Reference proteome</keyword>
<evidence type="ECO:0000259" key="1">
    <source>
        <dbReference type="PROSITE" id="PS50943"/>
    </source>
</evidence>
<dbReference type="PANTHER" id="PTHR40455:SF1">
    <property type="entry name" value="ANTITOXIN HIGA"/>
    <property type="match status" value="1"/>
</dbReference>
<sequence length="121" mass="13797">MNVRPIKTEADYQAALAEIERLFDAAPNTPRGDLLEVLATLVEAYERQHYTIPAPDPIETIKYYMESRGLSRHDIEPYIGSRARVAEVLNRKRPLSLEMIRRLHKGLDIPADVLIQPYVAA</sequence>
<protein>
    <submittedName>
        <fullName evidence="2">Transcriptional regulator</fullName>
    </submittedName>
</protein>
<dbReference type="GO" id="GO:0001046">
    <property type="term" value="F:core promoter sequence-specific DNA binding"/>
    <property type="evidence" value="ECO:0007669"/>
    <property type="project" value="TreeGrafter"/>
</dbReference>
<dbReference type="SUPFAM" id="SSF47413">
    <property type="entry name" value="lambda repressor-like DNA-binding domains"/>
    <property type="match status" value="1"/>
</dbReference>
<dbReference type="SMART" id="SM00530">
    <property type="entry name" value="HTH_XRE"/>
    <property type="match status" value="1"/>
</dbReference>
<dbReference type="PANTHER" id="PTHR40455">
    <property type="entry name" value="ANTITOXIN HIGA"/>
    <property type="match status" value="1"/>
</dbReference>
<dbReference type="AlphaFoldDB" id="A0A564ZLU3"/>
<evidence type="ECO:0000313" key="2">
    <source>
        <dbReference type="EMBL" id="VUZ86300.1"/>
    </source>
</evidence>
<dbReference type="Gene3D" id="1.10.260.40">
    <property type="entry name" value="lambda repressor-like DNA-binding domains"/>
    <property type="match status" value="1"/>
</dbReference>
<organism evidence="2 3">
    <name type="scientific">Candidatus Methylomirabilis lanthanidiphila</name>
    <dbReference type="NCBI Taxonomy" id="2211376"/>
    <lineage>
        <taxon>Bacteria</taxon>
        <taxon>Candidatus Methylomirabilota</taxon>
        <taxon>Candidatus Methylomirabilia</taxon>
        <taxon>Candidatus Methylomirabilales</taxon>
        <taxon>Candidatus Methylomirabilaceae</taxon>
        <taxon>Candidatus Methylomirabilis</taxon>
    </lineage>
</organism>
<feature type="domain" description="HTH cro/C1-type" evidence="1">
    <location>
        <begin position="61"/>
        <end position="114"/>
    </location>
</feature>
<accession>A0A564ZLU3</accession>
<dbReference type="EMBL" id="CABIKM010000049">
    <property type="protein sequence ID" value="VUZ86300.1"/>
    <property type="molecule type" value="Genomic_DNA"/>
</dbReference>
<dbReference type="PROSITE" id="PS50943">
    <property type="entry name" value="HTH_CROC1"/>
    <property type="match status" value="1"/>
</dbReference>
<dbReference type="Proteomes" id="UP000334340">
    <property type="component" value="Unassembled WGS sequence"/>
</dbReference>
<dbReference type="Pfam" id="PF01381">
    <property type="entry name" value="HTH_3"/>
    <property type="match status" value="1"/>
</dbReference>
<dbReference type="InterPro" id="IPR010982">
    <property type="entry name" value="Lambda_DNA-bd_dom_sf"/>
</dbReference>
<gene>
    <name evidence="2" type="ORF">MELA_02701</name>
</gene>
<dbReference type="GO" id="GO:0006355">
    <property type="term" value="P:regulation of DNA-templated transcription"/>
    <property type="evidence" value="ECO:0007669"/>
    <property type="project" value="InterPro"/>
</dbReference>
<dbReference type="InterPro" id="IPR039060">
    <property type="entry name" value="Antitox_HigA"/>
</dbReference>
<reference evidence="2 3" key="1">
    <citation type="submission" date="2019-07" db="EMBL/GenBank/DDBJ databases">
        <authorList>
            <person name="Cremers G."/>
        </authorList>
    </citation>
    <scope>NUCLEOTIDE SEQUENCE [LARGE SCALE GENOMIC DNA]</scope>
</reference>
<name>A0A564ZLU3_9BACT</name>
<dbReference type="InterPro" id="IPR001387">
    <property type="entry name" value="Cro/C1-type_HTH"/>
</dbReference>
<proteinExistence type="predicted"/>